<dbReference type="Proteomes" id="UP001054837">
    <property type="component" value="Unassembled WGS sequence"/>
</dbReference>
<evidence type="ECO:0000313" key="2">
    <source>
        <dbReference type="EMBL" id="GIY64459.1"/>
    </source>
</evidence>
<evidence type="ECO:0000313" key="3">
    <source>
        <dbReference type="Proteomes" id="UP001054837"/>
    </source>
</evidence>
<accession>A0AAV4V437</accession>
<keyword evidence="3" id="KW-1185">Reference proteome</keyword>
<proteinExistence type="predicted"/>
<dbReference type="AlphaFoldDB" id="A0AAV4V437"/>
<organism evidence="2 3">
    <name type="scientific">Caerostris darwini</name>
    <dbReference type="NCBI Taxonomy" id="1538125"/>
    <lineage>
        <taxon>Eukaryota</taxon>
        <taxon>Metazoa</taxon>
        <taxon>Ecdysozoa</taxon>
        <taxon>Arthropoda</taxon>
        <taxon>Chelicerata</taxon>
        <taxon>Arachnida</taxon>
        <taxon>Araneae</taxon>
        <taxon>Araneomorphae</taxon>
        <taxon>Entelegynae</taxon>
        <taxon>Araneoidea</taxon>
        <taxon>Araneidae</taxon>
        <taxon>Caerostris</taxon>
    </lineage>
</organism>
<dbReference type="EMBL" id="BPLQ01012318">
    <property type="protein sequence ID" value="GIY64459.1"/>
    <property type="molecule type" value="Genomic_DNA"/>
</dbReference>
<feature type="compositionally biased region" description="Polar residues" evidence="1">
    <location>
        <begin position="1"/>
        <end position="13"/>
    </location>
</feature>
<feature type="region of interest" description="Disordered" evidence="1">
    <location>
        <begin position="1"/>
        <end position="31"/>
    </location>
</feature>
<comment type="caution">
    <text evidence="2">The sequence shown here is derived from an EMBL/GenBank/DDBJ whole genome shotgun (WGS) entry which is preliminary data.</text>
</comment>
<name>A0AAV4V437_9ARAC</name>
<protein>
    <submittedName>
        <fullName evidence="2">Uncharacterized protein</fullName>
    </submittedName>
</protein>
<evidence type="ECO:0000256" key="1">
    <source>
        <dbReference type="SAM" id="MobiDB-lite"/>
    </source>
</evidence>
<sequence length="66" mass="7768">MDAKQGQKTSKSSPFDVESWGDLGAPLASPDADRFPYLELAARYETRKPRKERFPEKRYYDIWDRV</sequence>
<reference evidence="2 3" key="1">
    <citation type="submission" date="2021-06" db="EMBL/GenBank/DDBJ databases">
        <title>Caerostris darwini draft genome.</title>
        <authorList>
            <person name="Kono N."/>
            <person name="Arakawa K."/>
        </authorList>
    </citation>
    <scope>NUCLEOTIDE SEQUENCE [LARGE SCALE GENOMIC DNA]</scope>
</reference>
<gene>
    <name evidence="2" type="ORF">CDAR_61241</name>
</gene>